<dbReference type="Proteomes" id="UP000057389">
    <property type="component" value="Unassembled WGS sequence"/>
</dbReference>
<keyword evidence="2" id="KW-0503">Monooxygenase</keyword>
<gene>
    <name evidence="2" type="ORF">APQ14_16525</name>
</gene>
<dbReference type="RefSeq" id="WP_060469453.1">
    <property type="nucleotide sequence ID" value="NZ_AP025515.1"/>
</dbReference>
<accession>A0A120DFF7</accession>
<sequence>MSKVILQGHILVPDNALEAVTQALAAHKELTLAEPGCIVFRISQSTLQPNRFEVYEEFTNREAFDTHQRRVKSSEWCEISKSVTRHYQVTDVPTPNDVSASQLHHHTD</sequence>
<proteinExistence type="predicted"/>
<dbReference type="GO" id="GO:0004497">
    <property type="term" value="F:monooxygenase activity"/>
    <property type="evidence" value="ECO:0007669"/>
    <property type="project" value="UniProtKB-KW"/>
</dbReference>
<feature type="domain" description="ABM" evidence="1">
    <location>
        <begin position="4"/>
        <end position="92"/>
    </location>
</feature>
<dbReference type="Pfam" id="PF03992">
    <property type="entry name" value="ABM"/>
    <property type="match status" value="1"/>
</dbReference>
<evidence type="ECO:0000259" key="1">
    <source>
        <dbReference type="PROSITE" id="PS51725"/>
    </source>
</evidence>
<evidence type="ECO:0000313" key="2">
    <source>
        <dbReference type="EMBL" id="KWT99237.1"/>
    </source>
</evidence>
<dbReference type="InterPro" id="IPR011008">
    <property type="entry name" value="Dimeric_a/b-barrel"/>
</dbReference>
<organism evidence="2 3">
    <name type="scientific">Vibrio toranzoniae</name>
    <dbReference type="NCBI Taxonomy" id="1194427"/>
    <lineage>
        <taxon>Bacteria</taxon>
        <taxon>Pseudomonadati</taxon>
        <taxon>Pseudomonadota</taxon>
        <taxon>Gammaproteobacteria</taxon>
        <taxon>Vibrionales</taxon>
        <taxon>Vibrionaceae</taxon>
        <taxon>Vibrio</taxon>
    </lineage>
</organism>
<dbReference type="PROSITE" id="PS51725">
    <property type="entry name" value="ABM"/>
    <property type="match status" value="1"/>
</dbReference>
<protein>
    <submittedName>
        <fullName evidence="2">Antibiotic biosynthesis monooxygenase</fullName>
    </submittedName>
</protein>
<keyword evidence="3" id="KW-1185">Reference proteome</keyword>
<reference evidence="2 3" key="1">
    <citation type="submission" date="2015-11" db="EMBL/GenBank/DDBJ databases">
        <title>Draft WGS of Vibrio toranzoniae.</title>
        <authorList>
            <person name="Lasa A."/>
            <person name="Romalde J.L."/>
        </authorList>
    </citation>
    <scope>NUCLEOTIDE SEQUENCE [LARGE SCALE GENOMIC DNA]</scope>
    <source>
        <strain evidence="2 3">Vb 10.8</strain>
    </source>
</reference>
<dbReference type="EMBL" id="LMXU01000033">
    <property type="protein sequence ID" value="KWT99237.1"/>
    <property type="molecule type" value="Genomic_DNA"/>
</dbReference>
<name>A0A120DFF7_9VIBR</name>
<keyword evidence="2" id="KW-0560">Oxidoreductase</keyword>
<dbReference type="GeneID" id="300180410"/>
<dbReference type="SUPFAM" id="SSF54909">
    <property type="entry name" value="Dimeric alpha+beta barrel"/>
    <property type="match status" value="1"/>
</dbReference>
<dbReference type="Gene3D" id="3.30.70.100">
    <property type="match status" value="1"/>
</dbReference>
<comment type="caution">
    <text evidence="2">The sequence shown here is derived from an EMBL/GenBank/DDBJ whole genome shotgun (WGS) entry which is preliminary data.</text>
</comment>
<dbReference type="InterPro" id="IPR007138">
    <property type="entry name" value="ABM_dom"/>
</dbReference>
<dbReference type="OrthoDB" id="9812192at2"/>
<dbReference type="AlphaFoldDB" id="A0A120DFF7"/>
<evidence type="ECO:0000313" key="3">
    <source>
        <dbReference type="Proteomes" id="UP000057389"/>
    </source>
</evidence>